<keyword evidence="4" id="KW-1185">Reference proteome</keyword>
<dbReference type="KEGG" id="ehn:H9Q80_11865"/>
<dbReference type="InterPro" id="IPR010982">
    <property type="entry name" value="Lambda_DNA-bd_dom_sf"/>
</dbReference>
<evidence type="ECO:0000313" key="4">
    <source>
        <dbReference type="Proteomes" id="UP000515856"/>
    </source>
</evidence>
<dbReference type="InterPro" id="IPR001387">
    <property type="entry name" value="Cro/C1-type_HTH"/>
</dbReference>
<reference evidence="3 4" key="1">
    <citation type="submission" date="2020-08" db="EMBL/GenBank/DDBJ databases">
        <authorList>
            <person name="Liu C."/>
            <person name="Sun Q."/>
        </authorList>
    </citation>
    <scope>NUCLEOTIDE SEQUENCE [LARGE SCALE GENOMIC DNA]</scope>
    <source>
        <strain evidence="3 4">NSJ-61</strain>
    </source>
</reference>
<proteinExistence type="predicted"/>
<gene>
    <name evidence="3" type="ORF">H9Q80_11865</name>
</gene>
<evidence type="ECO:0000259" key="2">
    <source>
        <dbReference type="PROSITE" id="PS50943"/>
    </source>
</evidence>
<dbReference type="RefSeq" id="WP_117453279.1">
    <property type="nucleotide sequence ID" value="NZ_CP060636.1"/>
</dbReference>
<sequence length="103" mass="11733">MDQEKIGKFIAKCRKEQGLTQAQLAEMLGITYKAVSKWESGKGLPDPSRMIDLCNILKITVNDLLSGEKIEEKNYVNKVDDNLIELQKQKQAMNMAVRICYLL</sequence>
<dbReference type="EMBL" id="CP060636">
    <property type="protein sequence ID" value="QNM10971.1"/>
    <property type="molecule type" value="Genomic_DNA"/>
</dbReference>
<dbReference type="CDD" id="cd00093">
    <property type="entry name" value="HTH_XRE"/>
    <property type="match status" value="1"/>
</dbReference>
<dbReference type="Pfam" id="PF01381">
    <property type="entry name" value="HTH_3"/>
    <property type="match status" value="1"/>
</dbReference>
<dbReference type="PANTHER" id="PTHR46558">
    <property type="entry name" value="TRACRIPTIONAL REGULATORY PROTEIN-RELATED-RELATED"/>
    <property type="match status" value="1"/>
</dbReference>
<dbReference type="SUPFAM" id="SSF47413">
    <property type="entry name" value="lambda repressor-like DNA-binding domains"/>
    <property type="match status" value="1"/>
</dbReference>
<dbReference type="Proteomes" id="UP000515856">
    <property type="component" value="Chromosome"/>
</dbReference>
<keyword evidence="1" id="KW-0238">DNA-binding</keyword>
<dbReference type="AlphaFoldDB" id="A0A7G9GJI9"/>
<protein>
    <submittedName>
        <fullName evidence="3">Helix-turn-helix transcriptional regulator</fullName>
    </submittedName>
</protein>
<organism evidence="3 4">
    <name type="scientific">[Eubacterium] hominis</name>
    <dbReference type="NCBI Taxonomy" id="2764325"/>
    <lineage>
        <taxon>Bacteria</taxon>
        <taxon>Bacillati</taxon>
        <taxon>Bacillota</taxon>
        <taxon>Erysipelotrichia</taxon>
        <taxon>Erysipelotrichales</taxon>
        <taxon>Erysipelotrichaceae</taxon>
        <taxon>Amedibacillus</taxon>
    </lineage>
</organism>
<dbReference type="PROSITE" id="PS50943">
    <property type="entry name" value="HTH_CROC1"/>
    <property type="match status" value="1"/>
</dbReference>
<evidence type="ECO:0000313" key="3">
    <source>
        <dbReference type="EMBL" id="QNM10971.1"/>
    </source>
</evidence>
<dbReference type="Gene3D" id="1.10.260.40">
    <property type="entry name" value="lambda repressor-like DNA-binding domains"/>
    <property type="match status" value="1"/>
</dbReference>
<evidence type="ECO:0000256" key="1">
    <source>
        <dbReference type="ARBA" id="ARBA00023125"/>
    </source>
</evidence>
<dbReference type="GO" id="GO:0003677">
    <property type="term" value="F:DNA binding"/>
    <property type="evidence" value="ECO:0007669"/>
    <property type="project" value="UniProtKB-KW"/>
</dbReference>
<accession>A0A7G9GJI9</accession>
<name>A0A7G9GJI9_9FIRM</name>
<feature type="domain" description="HTH cro/C1-type" evidence="2">
    <location>
        <begin position="10"/>
        <end position="64"/>
    </location>
</feature>
<dbReference type="SMART" id="SM00530">
    <property type="entry name" value="HTH_XRE"/>
    <property type="match status" value="1"/>
</dbReference>
<dbReference type="PANTHER" id="PTHR46558:SF11">
    <property type="entry name" value="HTH-TYPE TRANSCRIPTIONAL REGULATOR XRE"/>
    <property type="match status" value="1"/>
</dbReference>